<dbReference type="AlphaFoldDB" id="A0A9W8BDC5"/>
<dbReference type="Proteomes" id="UP001150907">
    <property type="component" value="Unassembled WGS sequence"/>
</dbReference>
<feature type="compositionally biased region" description="Pro residues" evidence="1">
    <location>
        <begin position="100"/>
        <end position="116"/>
    </location>
</feature>
<organism evidence="2 3">
    <name type="scientific">Coemansia thaxteri</name>
    <dbReference type="NCBI Taxonomy" id="2663907"/>
    <lineage>
        <taxon>Eukaryota</taxon>
        <taxon>Fungi</taxon>
        <taxon>Fungi incertae sedis</taxon>
        <taxon>Zoopagomycota</taxon>
        <taxon>Kickxellomycotina</taxon>
        <taxon>Kickxellomycetes</taxon>
        <taxon>Kickxellales</taxon>
        <taxon>Kickxellaceae</taxon>
        <taxon>Coemansia</taxon>
    </lineage>
</organism>
<sequence>MQRQARPNASNAHGRAERARPGWTSPAQGVAPFGCWHAWDPYAPLRPCLCGEAAGQPACAREERDPARRLAQAGADSPDLARQGALPARAGIGGRVAHPGTPPAPAAGPPPAPPPLRFVGSDGQT</sequence>
<feature type="compositionally biased region" description="Polar residues" evidence="1">
    <location>
        <begin position="1"/>
        <end position="11"/>
    </location>
</feature>
<feature type="region of interest" description="Disordered" evidence="1">
    <location>
        <begin position="1"/>
        <end position="30"/>
    </location>
</feature>
<accession>A0A9W8BDC5</accession>
<reference evidence="2" key="1">
    <citation type="submission" date="2022-07" db="EMBL/GenBank/DDBJ databases">
        <title>Phylogenomic reconstructions and comparative analyses of Kickxellomycotina fungi.</title>
        <authorList>
            <person name="Reynolds N.K."/>
            <person name="Stajich J.E."/>
            <person name="Barry K."/>
            <person name="Grigoriev I.V."/>
            <person name="Crous P."/>
            <person name="Smith M.E."/>
        </authorList>
    </citation>
    <scope>NUCLEOTIDE SEQUENCE</scope>
    <source>
        <strain evidence="2">IMI 214461</strain>
    </source>
</reference>
<evidence type="ECO:0000256" key="1">
    <source>
        <dbReference type="SAM" id="MobiDB-lite"/>
    </source>
</evidence>
<gene>
    <name evidence="2" type="ORF">H4R26_002194</name>
</gene>
<dbReference type="EMBL" id="JANBQF010000123">
    <property type="protein sequence ID" value="KAJ2005009.1"/>
    <property type="molecule type" value="Genomic_DNA"/>
</dbReference>
<keyword evidence="3" id="KW-1185">Reference proteome</keyword>
<protein>
    <submittedName>
        <fullName evidence="2">Uncharacterized protein</fullName>
    </submittedName>
</protein>
<evidence type="ECO:0000313" key="2">
    <source>
        <dbReference type="EMBL" id="KAJ2005009.1"/>
    </source>
</evidence>
<proteinExistence type="predicted"/>
<evidence type="ECO:0000313" key="3">
    <source>
        <dbReference type="Proteomes" id="UP001150907"/>
    </source>
</evidence>
<name>A0A9W8BDC5_9FUNG</name>
<feature type="region of interest" description="Disordered" evidence="1">
    <location>
        <begin position="53"/>
        <end position="125"/>
    </location>
</feature>
<comment type="caution">
    <text evidence="2">The sequence shown here is derived from an EMBL/GenBank/DDBJ whole genome shotgun (WGS) entry which is preliminary data.</text>
</comment>